<protein>
    <submittedName>
        <fullName evidence="2">Alpha/beta hydrolase</fullName>
    </submittedName>
</protein>
<dbReference type="GO" id="GO:0016020">
    <property type="term" value="C:membrane"/>
    <property type="evidence" value="ECO:0007669"/>
    <property type="project" value="TreeGrafter"/>
</dbReference>
<dbReference type="EMBL" id="LVWG01000030">
    <property type="protein sequence ID" value="KZK74269.1"/>
    <property type="molecule type" value="Genomic_DNA"/>
</dbReference>
<evidence type="ECO:0000259" key="1">
    <source>
        <dbReference type="Pfam" id="PF00561"/>
    </source>
</evidence>
<dbReference type="InterPro" id="IPR000073">
    <property type="entry name" value="AB_hydrolase_1"/>
</dbReference>
<reference evidence="2 3" key="1">
    <citation type="submission" date="2016-03" db="EMBL/GenBank/DDBJ databases">
        <title>Speciation and ecological success in dimly lit waters: horizontal gene transfer in a green sulfur bacteria bloom unveiled by metagenomic assembly.</title>
        <authorList>
            <person name="Llorens-Mares T."/>
            <person name="Liu Z."/>
            <person name="Allen L.Z."/>
            <person name="Rusch D.B."/>
            <person name="Craig M.T."/>
            <person name="Dupont C.L."/>
            <person name="Bryant D.A."/>
            <person name="Casamayor E.O."/>
        </authorList>
    </citation>
    <scope>NUCLEOTIDE SEQUENCE [LARGE SCALE GENOMIC DNA]</scope>
    <source>
        <strain evidence="2">CIII</strain>
    </source>
</reference>
<dbReference type="InterPro" id="IPR050266">
    <property type="entry name" value="AB_hydrolase_sf"/>
</dbReference>
<evidence type="ECO:0000313" key="3">
    <source>
        <dbReference type="Proteomes" id="UP000076481"/>
    </source>
</evidence>
<dbReference type="GO" id="GO:0016787">
    <property type="term" value="F:hydrolase activity"/>
    <property type="evidence" value="ECO:0007669"/>
    <property type="project" value="UniProtKB-KW"/>
</dbReference>
<sequence>MNKKIELMPGIIADPVAVETKAGIIEYSLTGSNGPVVMVVHGGVGGYDQARVMAARWINENNFRILCPSRPGYLGTPLESGRSIEEQADLFASLLDHLGIEKVVVVSASAGGPPGYVFAMRHPERVSAMIAIDGVSGYYDLPEKVGPVAEALFLNSFGQKLTSMMEKISPASFLKQLFVTEAYYTKEQMKTHIDFALNTPSALEFVDAFMNTMYPYKPRKGGTDNDMAIYRTYTRLPLSGIQCPTLIIHGTHDADVKFYDGVYAYESIEGAERHWIEFGSHVGFWVSPGSAAAQKHAAAFLERHTG</sequence>
<dbReference type="AlphaFoldDB" id="A0A165LPK3"/>
<dbReference type="Pfam" id="PF00561">
    <property type="entry name" value="Abhydrolase_1"/>
    <property type="match status" value="1"/>
</dbReference>
<dbReference type="Proteomes" id="UP000076481">
    <property type="component" value="Unassembled WGS sequence"/>
</dbReference>
<evidence type="ECO:0000313" key="2">
    <source>
        <dbReference type="EMBL" id="KZK74269.1"/>
    </source>
</evidence>
<gene>
    <name evidence="2" type="ORF">A3K90_04985</name>
</gene>
<organism evidence="2 3">
    <name type="scientific">Pelodictyon luteolum</name>
    <dbReference type="NCBI Taxonomy" id="1100"/>
    <lineage>
        <taxon>Bacteria</taxon>
        <taxon>Pseudomonadati</taxon>
        <taxon>Chlorobiota</taxon>
        <taxon>Chlorobiia</taxon>
        <taxon>Chlorobiales</taxon>
        <taxon>Chlorobiaceae</taxon>
        <taxon>Chlorobium/Pelodictyon group</taxon>
        <taxon>Pelodictyon</taxon>
    </lineage>
</organism>
<dbReference type="Gene3D" id="3.40.50.1820">
    <property type="entry name" value="alpha/beta hydrolase"/>
    <property type="match status" value="1"/>
</dbReference>
<comment type="caution">
    <text evidence="2">The sequence shown here is derived from an EMBL/GenBank/DDBJ whole genome shotgun (WGS) entry which is preliminary data.</text>
</comment>
<dbReference type="PANTHER" id="PTHR43798">
    <property type="entry name" value="MONOACYLGLYCEROL LIPASE"/>
    <property type="match status" value="1"/>
</dbReference>
<accession>A0A165LPK3</accession>
<feature type="domain" description="AB hydrolase-1" evidence="1">
    <location>
        <begin position="35"/>
        <end position="265"/>
    </location>
</feature>
<dbReference type="InterPro" id="IPR029058">
    <property type="entry name" value="AB_hydrolase_fold"/>
</dbReference>
<keyword evidence="2" id="KW-0378">Hydrolase</keyword>
<dbReference type="RefSeq" id="WP_303681623.1">
    <property type="nucleotide sequence ID" value="NZ_LVWG01000030.1"/>
</dbReference>
<dbReference type="PANTHER" id="PTHR43798:SF33">
    <property type="entry name" value="HYDROLASE, PUTATIVE (AFU_ORTHOLOGUE AFUA_2G14860)-RELATED"/>
    <property type="match status" value="1"/>
</dbReference>
<proteinExistence type="predicted"/>
<name>A0A165LPK3_PELLU</name>
<dbReference type="SUPFAM" id="SSF53474">
    <property type="entry name" value="alpha/beta-Hydrolases"/>
    <property type="match status" value="1"/>
</dbReference>